<evidence type="ECO:0000313" key="3">
    <source>
        <dbReference type="Proteomes" id="UP001595904"/>
    </source>
</evidence>
<dbReference type="RefSeq" id="WP_380604060.1">
    <property type="nucleotide sequence ID" value="NZ_JBHSDU010000015.1"/>
</dbReference>
<evidence type="ECO:0000256" key="1">
    <source>
        <dbReference type="SAM" id="Phobius"/>
    </source>
</evidence>
<keyword evidence="1" id="KW-0472">Membrane</keyword>
<sequence>MKTWLIEATHVAVSVIDAIAVLIVLIGTANAFVAMLRVMRSPMAGHERRLIWIGYARWLVAGLTFQLAADIIESTVVESWDAVGRLGAIAAIRTFLNYFLERDIAEVRERDAARAEAASIQP</sequence>
<dbReference type="InterPro" id="IPR012427">
    <property type="entry name" value="DUF1622"/>
</dbReference>
<feature type="transmembrane region" description="Helical" evidence="1">
    <location>
        <begin position="83"/>
        <end position="100"/>
    </location>
</feature>
<dbReference type="PANTHER" id="PTHR38468:SF1">
    <property type="entry name" value="SLL0939 PROTEIN"/>
    <property type="match status" value="1"/>
</dbReference>
<dbReference type="EMBL" id="JBHSDU010000015">
    <property type="protein sequence ID" value="MFC4313600.1"/>
    <property type="molecule type" value="Genomic_DNA"/>
</dbReference>
<accession>A0ABV8T2S3</accession>
<dbReference type="Proteomes" id="UP001595904">
    <property type="component" value="Unassembled WGS sequence"/>
</dbReference>
<keyword evidence="3" id="KW-1185">Reference proteome</keyword>
<comment type="caution">
    <text evidence="2">The sequence shown here is derived from an EMBL/GenBank/DDBJ whole genome shotgun (WGS) entry which is preliminary data.</text>
</comment>
<dbReference type="PANTHER" id="PTHR38468">
    <property type="entry name" value="SLL0939 PROTEIN"/>
    <property type="match status" value="1"/>
</dbReference>
<feature type="transmembrane region" description="Helical" evidence="1">
    <location>
        <begin position="50"/>
        <end position="71"/>
    </location>
</feature>
<keyword evidence="1" id="KW-0812">Transmembrane</keyword>
<gene>
    <name evidence="2" type="ORF">ACFPN2_31290</name>
</gene>
<protein>
    <submittedName>
        <fullName evidence="2">DUF1622 domain-containing protein</fullName>
    </submittedName>
</protein>
<reference evidence="3" key="1">
    <citation type="journal article" date="2019" name="Int. J. Syst. Evol. Microbiol.">
        <title>The Global Catalogue of Microorganisms (GCM) 10K type strain sequencing project: providing services to taxonomists for standard genome sequencing and annotation.</title>
        <authorList>
            <consortium name="The Broad Institute Genomics Platform"/>
            <consortium name="The Broad Institute Genome Sequencing Center for Infectious Disease"/>
            <person name="Wu L."/>
            <person name="Ma J."/>
        </authorList>
    </citation>
    <scope>NUCLEOTIDE SEQUENCE [LARGE SCALE GENOMIC DNA]</scope>
    <source>
        <strain evidence="3">CGMCC 1.10759</strain>
    </source>
</reference>
<proteinExistence type="predicted"/>
<dbReference type="Pfam" id="PF07784">
    <property type="entry name" value="DUF1622"/>
    <property type="match status" value="1"/>
</dbReference>
<organism evidence="2 3">
    <name type="scientific">Steroidobacter flavus</name>
    <dbReference type="NCBI Taxonomy" id="1842136"/>
    <lineage>
        <taxon>Bacteria</taxon>
        <taxon>Pseudomonadati</taxon>
        <taxon>Pseudomonadota</taxon>
        <taxon>Gammaproteobacteria</taxon>
        <taxon>Steroidobacterales</taxon>
        <taxon>Steroidobacteraceae</taxon>
        <taxon>Steroidobacter</taxon>
    </lineage>
</organism>
<keyword evidence="1" id="KW-1133">Transmembrane helix</keyword>
<evidence type="ECO:0000313" key="2">
    <source>
        <dbReference type="EMBL" id="MFC4313600.1"/>
    </source>
</evidence>
<feature type="transmembrane region" description="Helical" evidence="1">
    <location>
        <begin position="12"/>
        <end position="38"/>
    </location>
</feature>
<name>A0ABV8T2S3_9GAMM</name>